<dbReference type="PANTHER" id="PTHR21538:SF21">
    <property type="entry name" value="RHOTEKIN-2"/>
    <property type="match status" value="1"/>
</dbReference>
<sequence length="222" mass="25159">MRMREGAYKLLLACSKREQVLNASKNLLTCNARIKAYLTQLQREKEGQDMMATDKRLADGRLPCHGTIAVTGLRLPLMWRDSDHFNNRGSSRRVAVFCLMQIGSDVFDTEMVVVDRSITDICFDGVTLFKNVDPEFDLRVELWSCALEEELTLVNTPKKLAKKLRNSFGKSSGKKLCTLLDTPDPDTFLQNNPIPPYVWCHPPQSLGSLGFFCHLELIWGCT</sequence>
<dbReference type="GO" id="GO:0008284">
    <property type="term" value="P:positive regulation of cell population proliferation"/>
    <property type="evidence" value="ECO:0007669"/>
    <property type="project" value="TreeGrafter"/>
</dbReference>
<dbReference type="AlphaFoldDB" id="A0A1A8NF73"/>
<name>A0A1A8NF73_9TELE</name>
<organism evidence="2">
    <name type="scientific">Nothobranchius rachovii</name>
    <name type="common">bluefin notho</name>
    <dbReference type="NCBI Taxonomy" id="451742"/>
    <lineage>
        <taxon>Eukaryota</taxon>
        <taxon>Metazoa</taxon>
        <taxon>Chordata</taxon>
        <taxon>Craniata</taxon>
        <taxon>Vertebrata</taxon>
        <taxon>Euteleostomi</taxon>
        <taxon>Actinopterygii</taxon>
        <taxon>Neopterygii</taxon>
        <taxon>Teleostei</taxon>
        <taxon>Neoteleostei</taxon>
        <taxon>Acanthomorphata</taxon>
        <taxon>Ovalentaria</taxon>
        <taxon>Atherinomorphae</taxon>
        <taxon>Cyprinodontiformes</taxon>
        <taxon>Nothobranchiidae</taxon>
        <taxon>Nothobranchius</taxon>
    </lineage>
</organism>
<feature type="domain" description="Anillin homology" evidence="1">
    <location>
        <begin position="64"/>
        <end position="178"/>
    </location>
</feature>
<gene>
    <name evidence="2" type="primary">RTKN2</name>
</gene>
<dbReference type="InterPro" id="IPR051364">
    <property type="entry name" value="Cytokinesis/Rho-signaling"/>
</dbReference>
<dbReference type="InterPro" id="IPR012966">
    <property type="entry name" value="AHD"/>
</dbReference>
<protein>
    <submittedName>
        <fullName evidence="2">Rhotekin 2</fullName>
    </submittedName>
</protein>
<reference evidence="2" key="1">
    <citation type="submission" date="2016-05" db="EMBL/GenBank/DDBJ databases">
        <authorList>
            <person name="Lavstsen T."/>
            <person name="Jespersen J.S."/>
        </authorList>
    </citation>
    <scope>NUCLEOTIDE SEQUENCE</scope>
    <source>
        <tissue evidence="2">Brain</tissue>
    </source>
</reference>
<proteinExistence type="predicted"/>
<accession>A0A1A8NF73</accession>
<reference evidence="2" key="2">
    <citation type="submission" date="2016-06" db="EMBL/GenBank/DDBJ databases">
        <title>The genome of a short-lived fish provides insights into sex chromosome evolution and the genetic control of aging.</title>
        <authorList>
            <person name="Reichwald K."/>
            <person name="Felder M."/>
            <person name="Petzold A."/>
            <person name="Koch P."/>
            <person name="Groth M."/>
            <person name="Platzer M."/>
        </authorList>
    </citation>
    <scope>NUCLEOTIDE SEQUENCE</scope>
    <source>
        <tissue evidence="2">Brain</tissue>
    </source>
</reference>
<dbReference type="EMBL" id="HAEH01001754">
    <property type="protein sequence ID" value="SBR67536.1"/>
    <property type="molecule type" value="Transcribed_RNA"/>
</dbReference>
<dbReference type="Pfam" id="PF08174">
    <property type="entry name" value="Anillin"/>
    <property type="match status" value="1"/>
</dbReference>
<dbReference type="PANTHER" id="PTHR21538">
    <property type="entry name" value="ANILLIN/RHOTEKIN RTKN"/>
    <property type="match status" value="1"/>
</dbReference>
<evidence type="ECO:0000313" key="2">
    <source>
        <dbReference type="EMBL" id="SBR67536.1"/>
    </source>
</evidence>
<evidence type="ECO:0000259" key="1">
    <source>
        <dbReference type="Pfam" id="PF08174"/>
    </source>
</evidence>
<dbReference type="GO" id="GO:0030097">
    <property type="term" value="P:hemopoiesis"/>
    <property type="evidence" value="ECO:0007669"/>
    <property type="project" value="TreeGrafter"/>
</dbReference>